<dbReference type="STRING" id="1127673.GLIP_1296"/>
<dbReference type="AlphaFoldDB" id="K6Y6U4"/>
<dbReference type="EMBL" id="BAEN01000025">
    <property type="protein sequence ID" value="GAC13937.1"/>
    <property type="molecule type" value="Genomic_DNA"/>
</dbReference>
<dbReference type="Proteomes" id="UP000006334">
    <property type="component" value="Unassembled WGS sequence"/>
</dbReference>
<sequence length="45" mass="5101">MSYNKPSLLKEICYFSWWASVITGTTVNRVKLNLAQLTDTTVTCC</sequence>
<evidence type="ECO:0000313" key="2">
    <source>
        <dbReference type="Proteomes" id="UP000006334"/>
    </source>
</evidence>
<gene>
    <name evidence="1" type="ORF">GLIP_1296</name>
</gene>
<proteinExistence type="predicted"/>
<protein>
    <submittedName>
        <fullName evidence="1">Uncharacterized protein</fullName>
    </submittedName>
</protein>
<organism evidence="1 2">
    <name type="scientific">Aliiglaciecola lipolytica E3</name>
    <dbReference type="NCBI Taxonomy" id="1127673"/>
    <lineage>
        <taxon>Bacteria</taxon>
        <taxon>Pseudomonadati</taxon>
        <taxon>Pseudomonadota</taxon>
        <taxon>Gammaproteobacteria</taxon>
        <taxon>Alteromonadales</taxon>
        <taxon>Alteromonadaceae</taxon>
        <taxon>Aliiglaciecola</taxon>
    </lineage>
</organism>
<name>K6Y6U4_9ALTE</name>
<reference evidence="1 2" key="1">
    <citation type="journal article" date="2017" name="Antonie Van Leeuwenhoek">
        <title>Rhizobium rhizosphaerae sp. nov., a novel species isolated from rice rhizosphere.</title>
        <authorList>
            <person name="Zhao J.J."/>
            <person name="Zhang J."/>
            <person name="Zhang R.J."/>
            <person name="Zhang C.W."/>
            <person name="Yin H.Q."/>
            <person name="Zhang X.X."/>
        </authorList>
    </citation>
    <scope>NUCLEOTIDE SEQUENCE [LARGE SCALE GENOMIC DNA]</scope>
    <source>
        <strain evidence="1 2">E3</strain>
    </source>
</reference>
<comment type="caution">
    <text evidence="1">The sequence shown here is derived from an EMBL/GenBank/DDBJ whole genome shotgun (WGS) entry which is preliminary data.</text>
</comment>
<accession>K6Y6U4</accession>
<evidence type="ECO:0000313" key="1">
    <source>
        <dbReference type="EMBL" id="GAC13937.1"/>
    </source>
</evidence>
<keyword evidence="2" id="KW-1185">Reference proteome</keyword>